<organism evidence="2 3">
    <name type="scientific">Arabidopsis thaliana x Arabidopsis arenosa</name>
    <dbReference type="NCBI Taxonomy" id="1240361"/>
    <lineage>
        <taxon>Eukaryota</taxon>
        <taxon>Viridiplantae</taxon>
        <taxon>Streptophyta</taxon>
        <taxon>Embryophyta</taxon>
        <taxon>Tracheophyta</taxon>
        <taxon>Spermatophyta</taxon>
        <taxon>Magnoliopsida</taxon>
        <taxon>eudicotyledons</taxon>
        <taxon>Gunneridae</taxon>
        <taxon>Pentapetalae</taxon>
        <taxon>rosids</taxon>
        <taxon>malvids</taxon>
        <taxon>Brassicales</taxon>
        <taxon>Brassicaceae</taxon>
        <taxon>Camelineae</taxon>
        <taxon>Arabidopsis</taxon>
    </lineage>
</organism>
<dbReference type="EMBL" id="JAEFBK010000003">
    <property type="protein sequence ID" value="KAG7625846.1"/>
    <property type="molecule type" value="Genomic_DNA"/>
</dbReference>
<keyword evidence="3" id="KW-1185">Reference proteome</keyword>
<gene>
    <name evidence="2" type="ORF">ISN45_At03g020520</name>
</gene>
<dbReference type="CDD" id="cd22157">
    <property type="entry name" value="F-box_AtFBW1-like"/>
    <property type="match status" value="1"/>
</dbReference>
<proteinExistence type="predicted"/>
<comment type="caution">
    <text evidence="2">The sequence shown here is derived from an EMBL/GenBank/DDBJ whole genome shotgun (WGS) entry which is preliminary data.</text>
</comment>
<dbReference type="Pfam" id="PF00646">
    <property type="entry name" value="F-box"/>
    <property type="match status" value="1"/>
</dbReference>
<reference evidence="2 3" key="1">
    <citation type="submission" date="2020-12" db="EMBL/GenBank/DDBJ databases">
        <title>Concerted genomic and epigenomic changes stabilize Arabidopsis allopolyploids.</title>
        <authorList>
            <person name="Chen Z."/>
        </authorList>
    </citation>
    <scope>NUCLEOTIDE SEQUENCE [LARGE SCALE GENOMIC DNA]</scope>
    <source>
        <strain evidence="2">Allo738</strain>
        <tissue evidence="2">Leaf</tissue>
    </source>
</reference>
<sequence length="361" mass="41984">MCMTMMSDISQDLLEEILSRVPITYLRAVKSTCKGWKDLLNDPSFSKKYGGKRDNEFLAIMTSGSRASLMSVNLHGPRDNKDLEDPFIKQIGELNQDQIFKVFHCDGLLLCITNEDNTRLVVWNPYLAQTRCIQPIDKFYIYDWYCLGYDKDKNHKILVVYSPMFGRIEYEIYSFLSKSWIVLSFPTDWQISRDECLSLKGNTYFIAYKKMEVEEVGFQEFLLCFDFTNERFGPLLPLPFQCYNQTSLVLSTVQEEQLAVLCKRCDAYETKIWITTKIEPNAVSWSYFLKFDFKVDISGGSFFVDVEEKVAVLFCINREKEKGINNKTYMIGEDGYYKEVDLGESNWCPSMCSYVPSCVQV</sequence>
<dbReference type="AlphaFoldDB" id="A0A8T2ERE4"/>
<protein>
    <submittedName>
        <fullName evidence="2">F-box associated interaction domain</fullName>
    </submittedName>
</protein>
<dbReference type="InterPro" id="IPR050796">
    <property type="entry name" value="SCF_F-box_component"/>
</dbReference>
<dbReference type="PANTHER" id="PTHR31672">
    <property type="entry name" value="BNACNNG10540D PROTEIN"/>
    <property type="match status" value="1"/>
</dbReference>
<dbReference type="SMART" id="SM00256">
    <property type="entry name" value="FBOX"/>
    <property type="match status" value="1"/>
</dbReference>
<evidence type="ECO:0000313" key="3">
    <source>
        <dbReference type="Proteomes" id="UP000694240"/>
    </source>
</evidence>
<dbReference type="PANTHER" id="PTHR31672:SF13">
    <property type="entry name" value="F-BOX PROTEIN CPR30-LIKE"/>
    <property type="match status" value="1"/>
</dbReference>
<dbReference type="Proteomes" id="UP000694240">
    <property type="component" value="Chromosome 3"/>
</dbReference>
<evidence type="ECO:0000313" key="2">
    <source>
        <dbReference type="EMBL" id="KAG7625846.1"/>
    </source>
</evidence>
<dbReference type="InterPro" id="IPR006527">
    <property type="entry name" value="F-box-assoc_dom_typ1"/>
</dbReference>
<dbReference type="InterPro" id="IPR001810">
    <property type="entry name" value="F-box_dom"/>
</dbReference>
<name>A0A8T2ERE4_9BRAS</name>
<evidence type="ECO:0000259" key="1">
    <source>
        <dbReference type="SMART" id="SM00256"/>
    </source>
</evidence>
<dbReference type="InterPro" id="IPR017451">
    <property type="entry name" value="F-box-assoc_interact_dom"/>
</dbReference>
<dbReference type="Pfam" id="PF07734">
    <property type="entry name" value="FBA_1"/>
    <property type="match status" value="1"/>
</dbReference>
<accession>A0A8T2ERE4</accession>
<feature type="domain" description="F-box" evidence="1">
    <location>
        <begin position="9"/>
        <end position="49"/>
    </location>
</feature>
<dbReference type="NCBIfam" id="TIGR01640">
    <property type="entry name" value="F_box_assoc_1"/>
    <property type="match status" value="1"/>
</dbReference>